<dbReference type="Pfam" id="PF16118">
    <property type="entry name" value="DUF4834"/>
    <property type="match status" value="1"/>
</dbReference>
<comment type="caution">
    <text evidence="2">The sequence shown here is derived from an EMBL/GenBank/DDBJ whole genome shotgun (WGS) entry which is preliminary data.</text>
</comment>
<dbReference type="AlphaFoldDB" id="A0A316DJL7"/>
<dbReference type="OrthoDB" id="840298at2"/>
<evidence type="ECO:0000256" key="1">
    <source>
        <dbReference type="SAM" id="MobiDB-lite"/>
    </source>
</evidence>
<evidence type="ECO:0000313" key="3">
    <source>
        <dbReference type="Proteomes" id="UP000245489"/>
    </source>
</evidence>
<dbReference type="Proteomes" id="UP000245489">
    <property type="component" value="Unassembled WGS sequence"/>
</dbReference>
<reference evidence="2 3" key="1">
    <citation type="submission" date="2018-05" db="EMBL/GenBank/DDBJ databases">
        <title>Genomic Encyclopedia of Archaeal and Bacterial Type Strains, Phase II (KMG-II): from individual species to whole genera.</title>
        <authorList>
            <person name="Goeker M."/>
        </authorList>
    </citation>
    <scope>NUCLEOTIDE SEQUENCE [LARGE SCALE GENOMIC DNA]</scope>
    <source>
        <strain evidence="2 3">DSM 22214</strain>
    </source>
</reference>
<gene>
    <name evidence="2" type="ORF">LV89_04354</name>
</gene>
<name>A0A316DJL7_9BACT</name>
<feature type="region of interest" description="Disordered" evidence="1">
    <location>
        <begin position="64"/>
        <end position="83"/>
    </location>
</feature>
<proteinExistence type="predicted"/>
<organism evidence="2 3">
    <name type="scientific">Arcicella aurantiaca</name>
    <dbReference type="NCBI Taxonomy" id="591202"/>
    <lineage>
        <taxon>Bacteria</taxon>
        <taxon>Pseudomonadati</taxon>
        <taxon>Bacteroidota</taxon>
        <taxon>Cytophagia</taxon>
        <taxon>Cytophagales</taxon>
        <taxon>Flectobacillaceae</taxon>
        <taxon>Arcicella</taxon>
    </lineage>
</organism>
<keyword evidence="3" id="KW-1185">Reference proteome</keyword>
<dbReference type="EMBL" id="QGGO01000035">
    <property type="protein sequence ID" value="PWK17439.1"/>
    <property type="molecule type" value="Genomic_DNA"/>
</dbReference>
<dbReference type="InterPro" id="IPR032272">
    <property type="entry name" value="DUF4834"/>
</dbReference>
<sequence>MFKFIIILAVIFYILPKLMKWALKGFIVTQVNKAQQDMRHQQKAYQTQQKREGEIDIDFVPKKNGKKSENFGGGEYVDYEEVK</sequence>
<accession>A0A316DJL7</accession>
<evidence type="ECO:0000313" key="2">
    <source>
        <dbReference type="EMBL" id="PWK17439.1"/>
    </source>
</evidence>
<protein>
    <submittedName>
        <fullName evidence="2">Uncharacterized protein DUF4834</fullName>
    </submittedName>
</protein>